<feature type="transmembrane region" description="Helical" evidence="7">
    <location>
        <begin position="184"/>
        <end position="204"/>
    </location>
</feature>
<dbReference type="PANTHER" id="PTHR23506">
    <property type="entry name" value="GH10249P"/>
    <property type="match status" value="1"/>
</dbReference>
<evidence type="ECO:0000256" key="7">
    <source>
        <dbReference type="SAM" id="Phobius"/>
    </source>
</evidence>
<evidence type="ECO:0000259" key="8">
    <source>
        <dbReference type="PROSITE" id="PS50850"/>
    </source>
</evidence>
<accession>A0ABR4GB39</accession>
<feature type="transmembrane region" description="Helical" evidence="7">
    <location>
        <begin position="437"/>
        <end position="458"/>
    </location>
</feature>
<evidence type="ECO:0000313" key="9">
    <source>
        <dbReference type="EMBL" id="KAL2796221.1"/>
    </source>
</evidence>
<organism evidence="9 10">
    <name type="scientific">Aspergillus keveii</name>
    <dbReference type="NCBI Taxonomy" id="714993"/>
    <lineage>
        <taxon>Eukaryota</taxon>
        <taxon>Fungi</taxon>
        <taxon>Dikarya</taxon>
        <taxon>Ascomycota</taxon>
        <taxon>Pezizomycotina</taxon>
        <taxon>Eurotiomycetes</taxon>
        <taxon>Eurotiomycetidae</taxon>
        <taxon>Eurotiales</taxon>
        <taxon>Aspergillaceae</taxon>
        <taxon>Aspergillus</taxon>
        <taxon>Aspergillus subgen. Nidulantes</taxon>
    </lineage>
</organism>
<feature type="transmembrane region" description="Helical" evidence="7">
    <location>
        <begin position="408"/>
        <end position="431"/>
    </location>
</feature>
<comment type="caution">
    <text evidence="9">The sequence shown here is derived from an EMBL/GenBank/DDBJ whole genome shotgun (WGS) entry which is preliminary data.</text>
</comment>
<keyword evidence="3 7" id="KW-0812">Transmembrane</keyword>
<dbReference type="InterPro" id="IPR020846">
    <property type="entry name" value="MFS_dom"/>
</dbReference>
<feature type="transmembrane region" description="Helical" evidence="7">
    <location>
        <begin position="96"/>
        <end position="114"/>
    </location>
</feature>
<feature type="compositionally biased region" description="Acidic residues" evidence="6">
    <location>
        <begin position="215"/>
        <end position="227"/>
    </location>
</feature>
<proteinExistence type="predicted"/>
<sequence>MFQFPVQGKPTAPWGHRWRSSDTFIITTLSLAIFTDELLFAFMVPLLPTVLEQRIGLDPSLTQRYTSIFLAEGALISVVSSPFIGSIADAVSSKKGLLLGLLAMALMSVASLSLAKTLAWLLIGRVFQCTVSNGLWIVGMATMTENIGSEHMGKITGLTSALTAAGTIAGPVLAGILFSIGGYWFAWAGAVGFLVVDTVLRLLMVEKRPVSASSDAEDEEAREDDPLLPESASENSNDAWSCEEMQGWRFYSCLFRQARFSTGLVCYYVFALLIACFESTLAVHVRSVFSWGALPVGLLLASIQGPGMILGPAVGWLKDRYGSRTPTTIGLLSIVPFLFLLGAPGDQRFPWATEGDRGKIIYSVAMVTLGCLTCLLNGVGMMEATETIDLLEAEQPGIFGPNGGYSRAIALASMVWATGLLSGPLLAGVVVEQFGYFELQCVLAIICAAASVLALLFLDSRSKRLGR</sequence>
<keyword evidence="5 7" id="KW-0472">Membrane</keyword>
<dbReference type="InterPro" id="IPR011701">
    <property type="entry name" value="MFS"/>
</dbReference>
<keyword evidence="4 7" id="KW-1133">Transmembrane helix</keyword>
<evidence type="ECO:0000313" key="10">
    <source>
        <dbReference type="Proteomes" id="UP001610563"/>
    </source>
</evidence>
<feature type="transmembrane region" description="Helical" evidence="7">
    <location>
        <begin position="265"/>
        <end position="285"/>
    </location>
</feature>
<evidence type="ECO:0000256" key="5">
    <source>
        <dbReference type="ARBA" id="ARBA00023136"/>
    </source>
</evidence>
<feature type="transmembrane region" description="Helical" evidence="7">
    <location>
        <begin position="291"/>
        <end position="317"/>
    </location>
</feature>
<feature type="transmembrane region" description="Helical" evidence="7">
    <location>
        <begin position="65"/>
        <end position="84"/>
    </location>
</feature>
<dbReference type="PANTHER" id="PTHR23506:SF35">
    <property type="entry name" value="MAJOR FACILITATOR SUPERFAMILY (MFS) PROFILE DOMAIN-CONTAINING PROTEIN-RELATED"/>
    <property type="match status" value="1"/>
</dbReference>
<dbReference type="InterPro" id="IPR050930">
    <property type="entry name" value="MFS_Vesicular_Transporter"/>
</dbReference>
<dbReference type="InterPro" id="IPR036259">
    <property type="entry name" value="MFS_trans_sf"/>
</dbReference>
<protein>
    <submittedName>
        <fullName evidence="9">Major facilitator superfamily domain-containing protein</fullName>
    </submittedName>
</protein>
<dbReference type="Gene3D" id="1.20.1250.20">
    <property type="entry name" value="MFS general substrate transporter like domains"/>
    <property type="match status" value="2"/>
</dbReference>
<feature type="transmembrane region" description="Helical" evidence="7">
    <location>
        <begin position="24"/>
        <end position="45"/>
    </location>
</feature>
<feature type="transmembrane region" description="Helical" evidence="7">
    <location>
        <begin position="360"/>
        <end position="379"/>
    </location>
</feature>
<feature type="domain" description="Major facilitator superfamily (MFS) profile" evidence="8">
    <location>
        <begin position="25"/>
        <end position="462"/>
    </location>
</feature>
<evidence type="ECO:0000256" key="1">
    <source>
        <dbReference type="ARBA" id="ARBA00004141"/>
    </source>
</evidence>
<evidence type="ECO:0000256" key="4">
    <source>
        <dbReference type="ARBA" id="ARBA00022989"/>
    </source>
</evidence>
<dbReference type="Proteomes" id="UP001610563">
    <property type="component" value="Unassembled WGS sequence"/>
</dbReference>
<name>A0ABR4GB39_9EURO</name>
<keyword evidence="10" id="KW-1185">Reference proteome</keyword>
<gene>
    <name evidence="9" type="ORF">BJX66DRAFT_349984</name>
</gene>
<feature type="transmembrane region" description="Helical" evidence="7">
    <location>
        <begin position="155"/>
        <end position="178"/>
    </location>
</feature>
<dbReference type="Pfam" id="PF07690">
    <property type="entry name" value="MFS_1"/>
    <property type="match status" value="1"/>
</dbReference>
<reference evidence="9 10" key="1">
    <citation type="submission" date="2024-07" db="EMBL/GenBank/DDBJ databases">
        <title>Section-level genome sequencing and comparative genomics of Aspergillus sections Usti and Cavernicolus.</title>
        <authorList>
            <consortium name="Lawrence Berkeley National Laboratory"/>
            <person name="Nybo J.L."/>
            <person name="Vesth T.C."/>
            <person name="Theobald S."/>
            <person name="Frisvad J.C."/>
            <person name="Larsen T.O."/>
            <person name="Kjaerboelling I."/>
            <person name="Rothschild-Mancinelli K."/>
            <person name="Lyhne E.K."/>
            <person name="Kogle M.E."/>
            <person name="Barry K."/>
            <person name="Clum A."/>
            <person name="Na H."/>
            <person name="Ledsgaard L."/>
            <person name="Lin J."/>
            <person name="Lipzen A."/>
            <person name="Kuo A."/>
            <person name="Riley R."/>
            <person name="Mondo S."/>
            <person name="Labutti K."/>
            <person name="Haridas S."/>
            <person name="Pangalinan J."/>
            <person name="Salamov A.A."/>
            <person name="Simmons B.A."/>
            <person name="Magnuson J.K."/>
            <person name="Chen J."/>
            <person name="Drula E."/>
            <person name="Henrissat B."/>
            <person name="Wiebenga A."/>
            <person name="Lubbers R.J."/>
            <person name="Gomes A.C."/>
            <person name="Makela M.R."/>
            <person name="Stajich J."/>
            <person name="Grigoriev I.V."/>
            <person name="Mortensen U.H."/>
            <person name="De Vries R.P."/>
            <person name="Baker S.E."/>
            <person name="Andersen M.R."/>
        </authorList>
    </citation>
    <scope>NUCLEOTIDE SEQUENCE [LARGE SCALE GENOMIC DNA]</scope>
    <source>
        <strain evidence="9 10">CBS 209.92</strain>
    </source>
</reference>
<evidence type="ECO:0000256" key="3">
    <source>
        <dbReference type="ARBA" id="ARBA00022692"/>
    </source>
</evidence>
<evidence type="ECO:0000256" key="6">
    <source>
        <dbReference type="SAM" id="MobiDB-lite"/>
    </source>
</evidence>
<keyword evidence="2" id="KW-0813">Transport</keyword>
<feature type="region of interest" description="Disordered" evidence="6">
    <location>
        <begin position="214"/>
        <end position="235"/>
    </location>
</feature>
<dbReference type="SUPFAM" id="SSF103473">
    <property type="entry name" value="MFS general substrate transporter"/>
    <property type="match status" value="1"/>
</dbReference>
<dbReference type="EMBL" id="JBFTWV010000028">
    <property type="protein sequence ID" value="KAL2796221.1"/>
    <property type="molecule type" value="Genomic_DNA"/>
</dbReference>
<dbReference type="PROSITE" id="PS50850">
    <property type="entry name" value="MFS"/>
    <property type="match status" value="1"/>
</dbReference>
<comment type="subcellular location">
    <subcellularLocation>
        <location evidence="1">Membrane</location>
        <topology evidence="1">Multi-pass membrane protein</topology>
    </subcellularLocation>
</comment>
<feature type="transmembrane region" description="Helical" evidence="7">
    <location>
        <begin position="329"/>
        <end position="345"/>
    </location>
</feature>
<evidence type="ECO:0000256" key="2">
    <source>
        <dbReference type="ARBA" id="ARBA00022448"/>
    </source>
</evidence>